<dbReference type="GO" id="GO:0016272">
    <property type="term" value="C:prefoldin complex"/>
    <property type="evidence" value="ECO:0007669"/>
    <property type="project" value="EnsemblFungi"/>
</dbReference>
<dbReference type="InterPro" id="IPR002777">
    <property type="entry name" value="PFD_beta-like"/>
</dbReference>
<evidence type="ECO:0000256" key="1">
    <source>
        <dbReference type="ARBA" id="ARBA00008045"/>
    </source>
</evidence>
<dbReference type="PANTHER" id="PTHR21431:SF0">
    <property type="entry name" value="PREFOLDIN SUBUNIT 6"/>
    <property type="match status" value="1"/>
</dbReference>
<dbReference type="Gene3D" id="1.10.287.370">
    <property type="match status" value="1"/>
</dbReference>
<dbReference type="GO" id="GO:0007021">
    <property type="term" value="P:tubulin complex assembly"/>
    <property type="evidence" value="ECO:0007669"/>
    <property type="project" value="EnsemblFungi"/>
</dbReference>
<dbReference type="AlphaFoldDB" id="A0A0L0HGY4"/>
<dbReference type="GO" id="GO:0051082">
    <property type="term" value="F:unfolded protein binding"/>
    <property type="evidence" value="ECO:0007669"/>
    <property type="project" value="InterPro"/>
</dbReference>
<dbReference type="FunCoup" id="A0A0L0HGY4">
    <property type="interactions" value="488"/>
</dbReference>
<proteinExistence type="inferred from homology"/>
<gene>
    <name evidence="4" type="ORF">SPPG_04659</name>
</gene>
<dbReference type="Pfam" id="PF01920">
    <property type="entry name" value="Prefoldin_2"/>
    <property type="match status" value="1"/>
</dbReference>
<keyword evidence="5" id="KW-1185">Reference proteome</keyword>
<dbReference type="VEuPathDB" id="FungiDB:SPPG_04659"/>
<dbReference type="OMA" id="VQTEFAQ"/>
<dbReference type="GO" id="GO:0051087">
    <property type="term" value="F:protein-folding chaperone binding"/>
    <property type="evidence" value="ECO:0007669"/>
    <property type="project" value="TreeGrafter"/>
</dbReference>
<dbReference type="GO" id="GO:0051131">
    <property type="term" value="P:chaperone-mediated protein complex assembly"/>
    <property type="evidence" value="ECO:0007669"/>
    <property type="project" value="TreeGrafter"/>
</dbReference>
<dbReference type="GO" id="GO:0005737">
    <property type="term" value="C:cytoplasm"/>
    <property type="evidence" value="ECO:0007669"/>
    <property type="project" value="EnsemblFungi"/>
</dbReference>
<dbReference type="GO" id="GO:0032968">
    <property type="term" value="P:positive regulation of transcription elongation by RNA polymerase II"/>
    <property type="evidence" value="ECO:0007669"/>
    <property type="project" value="EnsemblFungi"/>
</dbReference>
<dbReference type="CDD" id="cd23161">
    <property type="entry name" value="Prefoldin_6"/>
    <property type="match status" value="1"/>
</dbReference>
<dbReference type="Proteomes" id="UP000053201">
    <property type="component" value="Unassembled WGS sequence"/>
</dbReference>
<evidence type="ECO:0008006" key="6">
    <source>
        <dbReference type="Google" id="ProtNLM"/>
    </source>
</evidence>
<dbReference type="InterPro" id="IPR009053">
    <property type="entry name" value="Prefoldin"/>
</dbReference>
<organism evidence="4 5">
    <name type="scientific">Spizellomyces punctatus (strain DAOM BR117)</name>
    <dbReference type="NCBI Taxonomy" id="645134"/>
    <lineage>
        <taxon>Eukaryota</taxon>
        <taxon>Fungi</taxon>
        <taxon>Fungi incertae sedis</taxon>
        <taxon>Chytridiomycota</taxon>
        <taxon>Chytridiomycota incertae sedis</taxon>
        <taxon>Chytridiomycetes</taxon>
        <taxon>Spizellomycetales</taxon>
        <taxon>Spizellomycetaceae</taxon>
        <taxon>Spizellomyces</taxon>
    </lineage>
</organism>
<evidence type="ECO:0000256" key="2">
    <source>
        <dbReference type="ARBA" id="ARBA00023186"/>
    </source>
</evidence>
<comment type="similarity">
    <text evidence="1">Belongs to the prefoldin subunit beta family.</text>
</comment>
<dbReference type="SUPFAM" id="SSF46579">
    <property type="entry name" value="Prefoldin"/>
    <property type="match status" value="1"/>
</dbReference>
<protein>
    <recommendedName>
        <fullName evidence="6">Prefoldin, beta subunit</fullName>
    </recommendedName>
</protein>
<dbReference type="RefSeq" id="XP_016608376.1">
    <property type="nucleotide sequence ID" value="XM_016752894.1"/>
</dbReference>
<keyword evidence="2" id="KW-0143">Chaperone</keyword>
<dbReference type="InParanoid" id="A0A0L0HGY4"/>
<reference evidence="4 5" key="1">
    <citation type="submission" date="2009-08" db="EMBL/GenBank/DDBJ databases">
        <title>The Genome Sequence of Spizellomyces punctatus strain DAOM BR117.</title>
        <authorList>
            <consortium name="The Broad Institute Genome Sequencing Platform"/>
            <person name="Russ C."/>
            <person name="Cuomo C."/>
            <person name="Shea T."/>
            <person name="Young S.K."/>
            <person name="Zeng Q."/>
            <person name="Koehrsen M."/>
            <person name="Haas B."/>
            <person name="Borodovsky M."/>
            <person name="Guigo R."/>
            <person name="Alvarado L."/>
            <person name="Berlin A."/>
            <person name="Bochicchio J."/>
            <person name="Borenstein D."/>
            <person name="Chapman S."/>
            <person name="Chen Z."/>
            <person name="Engels R."/>
            <person name="Freedman E."/>
            <person name="Gellesch M."/>
            <person name="Goldberg J."/>
            <person name="Griggs A."/>
            <person name="Gujja S."/>
            <person name="Heiman D."/>
            <person name="Hepburn T."/>
            <person name="Howarth C."/>
            <person name="Jen D."/>
            <person name="Larson L."/>
            <person name="Lewis B."/>
            <person name="Mehta T."/>
            <person name="Park D."/>
            <person name="Pearson M."/>
            <person name="Roberts A."/>
            <person name="Saif S."/>
            <person name="Shenoy N."/>
            <person name="Sisk P."/>
            <person name="Stolte C."/>
            <person name="Sykes S."/>
            <person name="Thomson T."/>
            <person name="Walk T."/>
            <person name="White J."/>
            <person name="Yandava C."/>
            <person name="Burger G."/>
            <person name="Gray M.W."/>
            <person name="Holland P.W.H."/>
            <person name="King N."/>
            <person name="Lang F.B.F."/>
            <person name="Roger A.J."/>
            <person name="Ruiz-Trillo I."/>
            <person name="Lander E."/>
            <person name="Nusbaum C."/>
        </authorList>
    </citation>
    <scope>NUCLEOTIDE SEQUENCE [LARGE SCALE GENOMIC DNA]</scope>
    <source>
        <strain evidence="4 5">DAOM BR117</strain>
    </source>
</reference>
<dbReference type="eggNOG" id="KOG3478">
    <property type="taxonomic scope" value="Eukaryota"/>
</dbReference>
<dbReference type="GeneID" id="27688096"/>
<dbReference type="GO" id="GO:0006457">
    <property type="term" value="P:protein folding"/>
    <property type="evidence" value="ECO:0007669"/>
    <property type="project" value="EnsemblFungi"/>
</dbReference>
<sequence>MMAAAQLEKEMAAFQNLQKDFAKIVQSRTQLESQLKENEMVAKEFDLMKDDATVYKLIGPVLVKQEKVEATSNVKKRIEFITSEIKRLETQIKDLEQKQDAKRAEVMQLQQAYQQQLQANA</sequence>
<dbReference type="GO" id="GO:0015631">
    <property type="term" value="F:tubulin binding"/>
    <property type="evidence" value="ECO:0007669"/>
    <property type="project" value="EnsemblFungi"/>
</dbReference>
<dbReference type="FunFam" id="1.10.287.370:FF:000003">
    <property type="entry name" value="Prefoldin subunit 6"/>
    <property type="match status" value="1"/>
</dbReference>
<dbReference type="EMBL" id="KQ257456">
    <property type="protein sequence ID" value="KND00337.1"/>
    <property type="molecule type" value="Genomic_DNA"/>
</dbReference>
<feature type="coiled-coil region" evidence="3">
    <location>
        <begin position="71"/>
        <end position="112"/>
    </location>
</feature>
<evidence type="ECO:0000256" key="3">
    <source>
        <dbReference type="SAM" id="Coils"/>
    </source>
</evidence>
<name>A0A0L0HGY4_SPIPD</name>
<dbReference type="OrthoDB" id="248120at2759"/>
<accession>A0A0L0HGY4</accession>
<keyword evidence="3" id="KW-0175">Coiled coil</keyword>
<dbReference type="PANTHER" id="PTHR21431">
    <property type="entry name" value="PREFOLDIN SUBUNIT 6"/>
    <property type="match status" value="1"/>
</dbReference>
<evidence type="ECO:0000313" key="5">
    <source>
        <dbReference type="Proteomes" id="UP000053201"/>
    </source>
</evidence>
<dbReference type="STRING" id="645134.A0A0L0HGY4"/>
<evidence type="ECO:0000313" key="4">
    <source>
        <dbReference type="EMBL" id="KND00337.1"/>
    </source>
</evidence>